<dbReference type="RefSeq" id="WP_134015343.1">
    <property type="nucleotide sequence ID" value="NZ_SOEC01000001.1"/>
</dbReference>
<dbReference type="AlphaFoldDB" id="A0A4R8G0J7"/>
<proteinExistence type="predicted"/>
<name>A0A4R8G0J7_9GAMM</name>
<organism evidence="2 3">
    <name type="scientific">Modicisalibacter xianhensis</name>
    <dbReference type="NCBI Taxonomy" id="442341"/>
    <lineage>
        <taxon>Bacteria</taxon>
        <taxon>Pseudomonadati</taxon>
        <taxon>Pseudomonadota</taxon>
        <taxon>Gammaproteobacteria</taxon>
        <taxon>Oceanospirillales</taxon>
        <taxon>Halomonadaceae</taxon>
        <taxon>Modicisalibacter</taxon>
    </lineage>
</organism>
<feature type="compositionally biased region" description="Polar residues" evidence="1">
    <location>
        <begin position="253"/>
        <end position="262"/>
    </location>
</feature>
<dbReference type="PANTHER" id="PTHR17985:SF8">
    <property type="entry name" value="TRANSPORT AND GOLGI ORGANIZATION PROTEIN 2 HOMOLOG"/>
    <property type="match status" value="1"/>
</dbReference>
<protein>
    <submittedName>
        <fullName evidence="2">Uncharacterized protein with NRDE domain</fullName>
    </submittedName>
</protein>
<evidence type="ECO:0000313" key="2">
    <source>
        <dbReference type="EMBL" id="TDX33033.1"/>
    </source>
</evidence>
<comment type="caution">
    <text evidence="2">The sequence shown here is derived from an EMBL/GenBank/DDBJ whole genome shotgun (WGS) entry which is preliminary data.</text>
</comment>
<accession>A0A4R8G0J7</accession>
<feature type="region of interest" description="Disordered" evidence="1">
    <location>
        <begin position="238"/>
        <end position="262"/>
    </location>
</feature>
<dbReference type="InterPro" id="IPR008551">
    <property type="entry name" value="TANGO2"/>
</dbReference>
<dbReference type="OrthoDB" id="4380123at2"/>
<dbReference type="Pfam" id="PF05742">
    <property type="entry name" value="TANGO2"/>
    <property type="match status" value="1"/>
</dbReference>
<reference evidence="2 3" key="1">
    <citation type="submission" date="2019-03" db="EMBL/GenBank/DDBJ databases">
        <title>Freshwater and sediment microbial communities from various areas in North America, analyzing microbe dynamics in response to fracking.</title>
        <authorList>
            <person name="Lamendella R."/>
        </authorList>
    </citation>
    <scope>NUCLEOTIDE SEQUENCE [LARGE SCALE GENOMIC DNA]</scope>
    <source>
        <strain evidence="2 3">6_TX</strain>
    </source>
</reference>
<dbReference type="Proteomes" id="UP000294489">
    <property type="component" value="Unassembled WGS sequence"/>
</dbReference>
<gene>
    <name evidence="2" type="ORF">DFO67_101330</name>
</gene>
<dbReference type="EMBL" id="SOEC01000001">
    <property type="protein sequence ID" value="TDX33033.1"/>
    <property type="molecule type" value="Genomic_DNA"/>
</dbReference>
<dbReference type="PANTHER" id="PTHR17985">
    <property type="entry name" value="SER/THR-RICH PROTEIN T10 IN DGCR REGION"/>
    <property type="match status" value="1"/>
</dbReference>
<evidence type="ECO:0000256" key="1">
    <source>
        <dbReference type="SAM" id="MobiDB-lite"/>
    </source>
</evidence>
<evidence type="ECO:0000313" key="3">
    <source>
        <dbReference type="Proteomes" id="UP000294489"/>
    </source>
</evidence>
<sequence length="262" mass="28806">MCLIVLDWQPGSLRPLRLAANRDEFYDRPTAPLARWQEAPDVLGGRDLRAGGTWLAVHRKGRVAAVTNVRDPQHKAPTDGPSRGELVRNALECDSLTTWLEDLAGRGASSYAGFNLLASDGHTLWHLHHGRIGTRLQQVAPGLHGLSNATLDTPWPKLLRSRRALEDIAALPTAAFARQAWALLADEWRPDDTALPNTGVGLELERLLSSPFIASRDYGTRASTWLSWHADGQLDMGERSFGSHGQPLDERQQSLALSPLLT</sequence>